<evidence type="ECO:0000256" key="7">
    <source>
        <dbReference type="PIRNR" id="PIRNR002744"/>
    </source>
</evidence>
<evidence type="ECO:0000256" key="1">
    <source>
        <dbReference type="ARBA" id="ARBA00004141"/>
    </source>
</evidence>
<dbReference type="AlphaFoldDB" id="A0A3A1TVM8"/>
<dbReference type="PANTHER" id="PTHR31806:SF1">
    <property type="entry name" value="PURINE-CYTOSINE PERMEASE FCY2-RELATED"/>
    <property type="match status" value="1"/>
</dbReference>
<feature type="transmembrane region" description="Helical" evidence="8">
    <location>
        <begin position="172"/>
        <end position="191"/>
    </location>
</feature>
<evidence type="ECO:0000256" key="4">
    <source>
        <dbReference type="ARBA" id="ARBA00022692"/>
    </source>
</evidence>
<feature type="transmembrane region" description="Helical" evidence="8">
    <location>
        <begin position="203"/>
        <end position="225"/>
    </location>
</feature>
<reference evidence="10" key="1">
    <citation type="submission" date="2018-09" db="EMBL/GenBank/DDBJ databases">
        <authorList>
            <person name="Kim I."/>
        </authorList>
    </citation>
    <scope>NUCLEOTIDE SEQUENCE [LARGE SCALE GENOMIC DNA]</scope>
    <source>
        <strain evidence="10">DD4a</strain>
    </source>
</reference>
<keyword evidence="6 7" id="KW-0472">Membrane</keyword>
<keyword evidence="10" id="KW-1185">Reference proteome</keyword>
<evidence type="ECO:0000256" key="6">
    <source>
        <dbReference type="ARBA" id="ARBA00023136"/>
    </source>
</evidence>
<protein>
    <submittedName>
        <fullName evidence="9">Cytosine permease</fullName>
    </submittedName>
</protein>
<feature type="transmembrane region" description="Helical" evidence="8">
    <location>
        <begin position="133"/>
        <end position="160"/>
    </location>
</feature>
<keyword evidence="4 8" id="KW-0812">Transmembrane</keyword>
<dbReference type="Pfam" id="PF02133">
    <property type="entry name" value="Transp_cyt_pur"/>
    <property type="match status" value="1"/>
</dbReference>
<gene>
    <name evidence="9" type="ORF">D1781_12765</name>
</gene>
<sequence length="493" mass="50876">MRGVTTAPPAAQQSFVEQGGIEAIPLARRHGSPWQLLATWTAPNLEFATIYVGIIAVAFFGLGFPQAMLALVIGNALGALTHGLLSAWGPRDGVAQMVLGRVAFGTRGNILPAGLNTVMAGLGWFATNSVSGAFALATLTGMPIWLALVVIVVVQVGVAVIGHDFVQRFERYAAVVLGIVFLLAAVAALVNGHLGAGSNGGPAGLTAGFGGFTVALSAAFGYAAGWNPYAADYTRYLPPTTSPVRIGLAAGLGNFVSCTVLMAAGAAAATAVGFGEGNPTDLFTSGAVMPAVIGKLTLLAIFFGAISANALNIYSGAMSFLAVGIRIPLALRRAIVAGAFGVLGFVIALIASTDPKNSYENFLLVIAYWIAPWLGVVLADRYYRRGTRIAAFLADDARYRNPAGVIAMVVAIVLSIWLFANQTIYTGVLVAPTERISGGFVTDYGVGDLTPLVGFVLAVVLYFALVPVFKPLRGAALPAGGYEEPAHVDASEA</sequence>
<evidence type="ECO:0000256" key="3">
    <source>
        <dbReference type="ARBA" id="ARBA00022448"/>
    </source>
</evidence>
<evidence type="ECO:0000256" key="2">
    <source>
        <dbReference type="ARBA" id="ARBA00008974"/>
    </source>
</evidence>
<feature type="transmembrane region" description="Helical" evidence="8">
    <location>
        <begin position="363"/>
        <end position="383"/>
    </location>
</feature>
<organism evidence="9 10">
    <name type="scientific">Amnibacterium setariae</name>
    <dbReference type="NCBI Taxonomy" id="2306585"/>
    <lineage>
        <taxon>Bacteria</taxon>
        <taxon>Bacillati</taxon>
        <taxon>Actinomycetota</taxon>
        <taxon>Actinomycetes</taxon>
        <taxon>Micrococcales</taxon>
        <taxon>Microbacteriaceae</taxon>
        <taxon>Amnibacterium</taxon>
    </lineage>
</organism>
<dbReference type="PIRSF" id="PIRSF002744">
    <property type="entry name" value="Pur-cyt_permease"/>
    <property type="match status" value="1"/>
</dbReference>
<dbReference type="GO" id="GO:0022857">
    <property type="term" value="F:transmembrane transporter activity"/>
    <property type="evidence" value="ECO:0007669"/>
    <property type="project" value="InterPro"/>
</dbReference>
<accession>A0A3A1TVM8</accession>
<feature type="transmembrane region" description="Helical" evidence="8">
    <location>
        <begin position="292"/>
        <end position="314"/>
    </location>
</feature>
<dbReference type="GO" id="GO:0005886">
    <property type="term" value="C:plasma membrane"/>
    <property type="evidence" value="ECO:0007669"/>
    <property type="project" value="TreeGrafter"/>
</dbReference>
<feature type="transmembrane region" description="Helical" evidence="8">
    <location>
        <begin position="36"/>
        <end position="61"/>
    </location>
</feature>
<dbReference type="Gene3D" id="1.10.4160.10">
    <property type="entry name" value="Hydantoin permease"/>
    <property type="match status" value="1"/>
</dbReference>
<dbReference type="OrthoDB" id="9809167at2"/>
<dbReference type="InterPro" id="IPR026030">
    <property type="entry name" value="Pur-cyt_permease_Fcy2/21/22"/>
</dbReference>
<evidence type="ECO:0000313" key="10">
    <source>
        <dbReference type="Proteomes" id="UP000265742"/>
    </source>
</evidence>
<dbReference type="EMBL" id="QXTG01000002">
    <property type="protein sequence ID" value="RIX28313.1"/>
    <property type="molecule type" value="Genomic_DNA"/>
</dbReference>
<feature type="transmembrane region" description="Helical" evidence="8">
    <location>
        <begin position="109"/>
        <end position="127"/>
    </location>
</feature>
<proteinExistence type="inferred from homology"/>
<feature type="transmembrane region" description="Helical" evidence="8">
    <location>
        <begin position="449"/>
        <end position="469"/>
    </location>
</feature>
<evidence type="ECO:0000256" key="8">
    <source>
        <dbReference type="SAM" id="Phobius"/>
    </source>
</evidence>
<evidence type="ECO:0000256" key="5">
    <source>
        <dbReference type="ARBA" id="ARBA00022989"/>
    </source>
</evidence>
<feature type="transmembrane region" description="Helical" evidence="8">
    <location>
        <begin position="246"/>
        <end position="272"/>
    </location>
</feature>
<evidence type="ECO:0000313" key="9">
    <source>
        <dbReference type="EMBL" id="RIX28313.1"/>
    </source>
</evidence>
<comment type="similarity">
    <text evidence="2 7">Belongs to the purine-cytosine permease (2.A.39) family.</text>
</comment>
<comment type="subcellular location">
    <subcellularLocation>
        <location evidence="1">Membrane</location>
        <topology evidence="1">Multi-pass membrane protein</topology>
    </subcellularLocation>
</comment>
<feature type="transmembrane region" description="Helical" evidence="8">
    <location>
        <begin position="334"/>
        <end position="351"/>
    </location>
</feature>
<feature type="transmembrane region" description="Helical" evidence="8">
    <location>
        <begin position="67"/>
        <end position="88"/>
    </location>
</feature>
<dbReference type="PANTHER" id="PTHR31806">
    <property type="entry name" value="PURINE-CYTOSINE PERMEASE FCY2-RELATED"/>
    <property type="match status" value="1"/>
</dbReference>
<comment type="caution">
    <text evidence="9">The sequence shown here is derived from an EMBL/GenBank/DDBJ whole genome shotgun (WGS) entry which is preliminary data.</text>
</comment>
<keyword evidence="3 7" id="KW-0813">Transport</keyword>
<feature type="transmembrane region" description="Helical" evidence="8">
    <location>
        <begin position="403"/>
        <end position="420"/>
    </location>
</feature>
<dbReference type="Proteomes" id="UP000265742">
    <property type="component" value="Unassembled WGS sequence"/>
</dbReference>
<name>A0A3A1TVM8_9MICO</name>
<dbReference type="InterPro" id="IPR001248">
    <property type="entry name" value="Pur-cyt_permease"/>
</dbReference>
<keyword evidence="5 8" id="KW-1133">Transmembrane helix</keyword>